<dbReference type="Pfam" id="PF11066">
    <property type="entry name" value="DUF2867"/>
    <property type="match status" value="1"/>
</dbReference>
<gene>
    <name evidence="1" type="ORF">BS297_25510</name>
</gene>
<dbReference type="AlphaFoldDB" id="A0A0C2ZP91"/>
<protein>
    <recommendedName>
        <fullName evidence="3">DUF2867 domain-containing protein</fullName>
    </recommendedName>
</protein>
<evidence type="ECO:0000313" key="2">
    <source>
        <dbReference type="Proteomes" id="UP000325576"/>
    </source>
</evidence>
<evidence type="ECO:0008006" key="3">
    <source>
        <dbReference type="Google" id="ProtNLM"/>
    </source>
</evidence>
<proteinExistence type="predicted"/>
<evidence type="ECO:0000313" key="1">
    <source>
        <dbReference type="EMBL" id="KAB2582488.1"/>
    </source>
</evidence>
<organism evidence="1 2">
    <name type="scientific">Rhodococcus erythropolis</name>
    <name type="common">Arthrobacter picolinophilus</name>
    <dbReference type="NCBI Taxonomy" id="1833"/>
    <lineage>
        <taxon>Bacteria</taxon>
        <taxon>Bacillati</taxon>
        <taxon>Actinomycetota</taxon>
        <taxon>Actinomycetes</taxon>
        <taxon>Mycobacteriales</taxon>
        <taxon>Nocardiaceae</taxon>
        <taxon>Rhodococcus</taxon>
        <taxon>Rhodococcus erythropolis group</taxon>
    </lineage>
</organism>
<name>A0A0C2ZP91_RHOER</name>
<comment type="caution">
    <text evidence="1">The sequence shown here is derived from an EMBL/GenBank/DDBJ whole genome shotgun (WGS) entry which is preliminary data.</text>
</comment>
<dbReference type="EMBL" id="MRBO01000682">
    <property type="protein sequence ID" value="KAB2582488.1"/>
    <property type="molecule type" value="Genomic_DNA"/>
</dbReference>
<dbReference type="Proteomes" id="UP000325576">
    <property type="component" value="Unassembled WGS sequence"/>
</dbReference>
<dbReference type="InterPro" id="IPR021295">
    <property type="entry name" value="DUF2867"/>
</dbReference>
<sequence>MTLAFKAMPAPDWAEATTITIPPVPTHTSEKWAQAVFDVRNVPAPVLAMFWLRERVVGLLGIAKGRPDTFTVDKIADGEALIEADEKHLRFVASVQADNDAGLLHVVTAVELKNRAGRIYFAPVQVLHGVITRAMMTSARKRLCT</sequence>
<reference evidence="1 2" key="1">
    <citation type="journal article" date="2017" name="Poromechanics V (2013)">
        <title>Genomic Characterization of the Arsenic-Tolerant Actinobacterium, &lt;i&gt;Rhodococcus erythropolis&lt;/i&gt; S43.</title>
        <authorList>
            <person name="Retamal-Morales G."/>
            <person name="Mehnert M."/>
            <person name="Schwabe R."/>
            <person name="Tischler D."/>
            <person name="Schloemann M."/>
            <person name="Levican G.J."/>
        </authorList>
    </citation>
    <scope>NUCLEOTIDE SEQUENCE [LARGE SCALE GENOMIC DNA]</scope>
    <source>
        <strain evidence="1 2">S43</strain>
    </source>
</reference>
<accession>A0A0C2ZP91</accession>